<organism evidence="1 2">
    <name type="scientific">Paraglomus occultum</name>
    <dbReference type="NCBI Taxonomy" id="144539"/>
    <lineage>
        <taxon>Eukaryota</taxon>
        <taxon>Fungi</taxon>
        <taxon>Fungi incertae sedis</taxon>
        <taxon>Mucoromycota</taxon>
        <taxon>Glomeromycotina</taxon>
        <taxon>Glomeromycetes</taxon>
        <taxon>Paraglomerales</taxon>
        <taxon>Paraglomeraceae</taxon>
        <taxon>Paraglomus</taxon>
    </lineage>
</organism>
<dbReference type="InterPro" id="IPR015943">
    <property type="entry name" value="WD40/YVTN_repeat-like_dom_sf"/>
</dbReference>
<dbReference type="AlphaFoldDB" id="A0A9N9E5H7"/>
<gene>
    <name evidence="1" type="ORF">POCULU_LOCUS10453</name>
</gene>
<comment type="caution">
    <text evidence="1">The sequence shown here is derived from an EMBL/GenBank/DDBJ whole genome shotgun (WGS) entry which is preliminary data.</text>
</comment>
<evidence type="ECO:0000313" key="1">
    <source>
        <dbReference type="EMBL" id="CAG8660885.1"/>
    </source>
</evidence>
<accession>A0A9N9E5H7</accession>
<feature type="non-terminal residue" evidence="1">
    <location>
        <position position="1"/>
    </location>
</feature>
<sequence>GENTNDHDPSLFVSSVCWKKNTNTLLAANSQGTIKVLELE</sequence>
<proteinExistence type="predicted"/>
<dbReference type="GO" id="GO:0061630">
    <property type="term" value="F:ubiquitin protein ligase activity"/>
    <property type="evidence" value="ECO:0007669"/>
    <property type="project" value="InterPro"/>
</dbReference>
<keyword evidence="2" id="KW-1185">Reference proteome</keyword>
<dbReference type="PANTHER" id="PTHR44080:SF1">
    <property type="entry name" value="E3 UBIQUITIN-PROTEIN LIGASE COP1"/>
    <property type="match status" value="1"/>
</dbReference>
<dbReference type="Gene3D" id="2.130.10.10">
    <property type="entry name" value="YVTN repeat-like/Quinoprotein amine dehydrogenase"/>
    <property type="match status" value="1"/>
</dbReference>
<name>A0A9N9E5H7_9GLOM</name>
<dbReference type="Proteomes" id="UP000789572">
    <property type="component" value="Unassembled WGS sequence"/>
</dbReference>
<dbReference type="GO" id="GO:0043161">
    <property type="term" value="P:proteasome-mediated ubiquitin-dependent protein catabolic process"/>
    <property type="evidence" value="ECO:0007669"/>
    <property type="project" value="TreeGrafter"/>
</dbReference>
<evidence type="ECO:0000313" key="2">
    <source>
        <dbReference type="Proteomes" id="UP000789572"/>
    </source>
</evidence>
<reference evidence="1" key="1">
    <citation type="submission" date="2021-06" db="EMBL/GenBank/DDBJ databases">
        <authorList>
            <person name="Kallberg Y."/>
            <person name="Tangrot J."/>
            <person name="Rosling A."/>
        </authorList>
    </citation>
    <scope>NUCLEOTIDE SEQUENCE</scope>
    <source>
        <strain evidence="1">IA702</strain>
    </source>
</reference>
<protein>
    <submittedName>
        <fullName evidence="1">953_t:CDS:1</fullName>
    </submittedName>
</protein>
<dbReference type="OrthoDB" id="273771at2759"/>
<dbReference type="EMBL" id="CAJVPJ010005367">
    <property type="protein sequence ID" value="CAG8660885.1"/>
    <property type="molecule type" value="Genomic_DNA"/>
</dbReference>
<dbReference type="InterPro" id="IPR042755">
    <property type="entry name" value="COP1"/>
</dbReference>
<dbReference type="PANTHER" id="PTHR44080">
    <property type="entry name" value="E3 UBIQUITIN-PROTEIN LIGASE COP1"/>
    <property type="match status" value="1"/>
</dbReference>